<dbReference type="InterPro" id="IPR000572">
    <property type="entry name" value="OxRdtase_Mopterin-bd_dom"/>
</dbReference>
<gene>
    <name evidence="2" type="ORF">OU421_06820</name>
</gene>
<dbReference type="InterPro" id="IPR036374">
    <property type="entry name" value="OxRdtase_Mopterin-bd_sf"/>
</dbReference>
<protein>
    <submittedName>
        <fullName evidence="2">Molybdopterin-dependent oxidoreductase</fullName>
    </submittedName>
</protein>
<dbReference type="GeneID" id="76834800"/>
<dbReference type="EMBL" id="CP113361">
    <property type="protein sequence ID" value="WAI00150.1"/>
    <property type="molecule type" value="Genomic_DNA"/>
</dbReference>
<evidence type="ECO:0000259" key="1">
    <source>
        <dbReference type="Pfam" id="PF00174"/>
    </source>
</evidence>
<keyword evidence="3" id="KW-1185">Reference proteome</keyword>
<dbReference type="Gene3D" id="3.90.420.10">
    <property type="entry name" value="Oxidoreductase, molybdopterin-binding domain"/>
    <property type="match status" value="1"/>
</dbReference>
<evidence type="ECO:0000313" key="2">
    <source>
        <dbReference type="EMBL" id="WAI00150.1"/>
    </source>
</evidence>
<organism evidence="2 3">
    <name type="scientific">Methanogenium organophilum</name>
    <dbReference type="NCBI Taxonomy" id="2199"/>
    <lineage>
        <taxon>Archaea</taxon>
        <taxon>Methanobacteriati</taxon>
        <taxon>Methanobacteriota</taxon>
        <taxon>Stenosarchaea group</taxon>
        <taxon>Methanomicrobia</taxon>
        <taxon>Methanomicrobiales</taxon>
        <taxon>Methanomicrobiaceae</taxon>
        <taxon>Methanogenium</taxon>
    </lineage>
</organism>
<feature type="domain" description="Oxidoreductase molybdopterin-binding" evidence="1">
    <location>
        <begin position="86"/>
        <end position="191"/>
    </location>
</feature>
<proteinExistence type="predicted"/>
<name>A0A9X9S266_METOG</name>
<dbReference type="AlphaFoldDB" id="A0A9X9S266"/>
<dbReference type="PROSITE" id="PS51257">
    <property type="entry name" value="PROKAR_LIPOPROTEIN"/>
    <property type="match status" value="1"/>
</dbReference>
<reference evidence="2" key="1">
    <citation type="submission" date="2022-11" db="EMBL/GenBank/DDBJ databases">
        <title>Complete genome sequence of Methanogenium organophilum DSM 3596.</title>
        <authorList>
            <person name="Chen S.-C."/>
            <person name="Lai S.-J."/>
            <person name="You Y.-T."/>
        </authorList>
    </citation>
    <scope>NUCLEOTIDE SEQUENCE</scope>
    <source>
        <strain evidence="2">DSM 3596</strain>
    </source>
</reference>
<accession>A0A9X9S266</accession>
<dbReference type="Proteomes" id="UP001163096">
    <property type="component" value="Chromosome"/>
</dbReference>
<evidence type="ECO:0000313" key="3">
    <source>
        <dbReference type="Proteomes" id="UP001163096"/>
    </source>
</evidence>
<dbReference type="Pfam" id="PF00174">
    <property type="entry name" value="Oxidored_molyb"/>
    <property type="match status" value="1"/>
</dbReference>
<dbReference type="KEGG" id="mou:OU421_06820"/>
<sequence length="192" mass="20644">MKRLIPILCLCLCILTGACVCGCTGNADPAPTTPVIPEPLPGNLTIINGDTEVVLDWDAITAMPAFVGYGYAVSTVGIKYGPYDVKGVRLTDLIALAGDFGEENQTWVSAPDGYLWVFDYDQVQGEGFITFDADLKEVPAPSLTVIIMYEQDGMPLTSGEGGPFRMVVATDTPDVITEGSSWVKWVDTIEVR</sequence>
<dbReference type="SUPFAM" id="SSF56524">
    <property type="entry name" value="Oxidoreductase molybdopterin-binding domain"/>
    <property type="match status" value="1"/>
</dbReference>
<dbReference type="RefSeq" id="WP_268185323.1">
    <property type="nucleotide sequence ID" value="NZ_CP113361.1"/>
</dbReference>